<sequence length="76" mass="8265">MENVETLQRNLPPGVIVLEYRDGYVEVKSRLGEFIASAVGMADGNLGGVRSFYGPVDLDRGVRGLKMAADAYYLAL</sequence>
<reference evidence="1 2" key="1">
    <citation type="submission" date="2018-10" db="EMBL/GenBank/DDBJ databases">
        <title>Parasedimentitalea marina sp. nov., a psychrophilic bacterium isolated from deep seawater of the New Britain Trench.</title>
        <authorList>
            <person name="Cao J."/>
        </authorList>
    </citation>
    <scope>NUCLEOTIDE SEQUENCE [LARGE SCALE GENOMIC DNA]</scope>
    <source>
        <strain evidence="1 2">W43</strain>
    </source>
</reference>
<proteinExistence type="predicted"/>
<organism evidence="1 2">
    <name type="scientific">Parasedimentitalea marina</name>
    <dbReference type="NCBI Taxonomy" id="2483033"/>
    <lineage>
        <taxon>Bacteria</taxon>
        <taxon>Pseudomonadati</taxon>
        <taxon>Pseudomonadota</taxon>
        <taxon>Alphaproteobacteria</taxon>
        <taxon>Rhodobacterales</taxon>
        <taxon>Paracoccaceae</taxon>
        <taxon>Parasedimentitalea</taxon>
    </lineage>
</organism>
<name>A0A3T0MYX3_9RHOB</name>
<dbReference type="KEGG" id="sedi:EBB79_02985"/>
<evidence type="ECO:0000313" key="1">
    <source>
        <dbReference type="EMBL" id="AZV76961.1"/>
    </source>
</evidence>
<dbReference type="EMBL" id="CP033219">
    <property type="protein sequence ID" value="AZV76961.1"/>
    <property type="molecule type" value="Genomic_DNA"/>
</dbReference>
<evidence type="ECO:0000313" key="2">
    <source>
        <dbReference type="Proteomes" id="UP000283063"/>
    </source>
</evidence>
<dbReference type="AlphaFoldDB" id="A0A3T0MYX3"/>
<keyword evidence="2" id="KW-1185">Reference proteome</keyword>
<dbReference type="Proteomes" id="UP000283063">
    <property type="component" value="Chromosome"/>
</dbReference>
<accession>A0A3T0MYX3</accession>
<protein>
    <submittedName>
        <fullName evidence="1">Uncharacterized protein</fullName>
    </submittedName>
</protein>
<gene>
    <name evidence="1" type="ORF">EBB79_02985</name>
</gene>
<dbReference type="RefSeq" id="WP_127747504.1">
    <property type="nucleotide sequence ID" value="NZ_CP033219.1"/>
</dbReference>